<dbReference type="GO" id="GO:0008270">
    <property type="term" value="F:zinc ion binding"/>
    <property type="evidence" value="ECO:0007669"/>
    <property type="project" value="UniProtKB-KW"/>
</dbReference>
<keyword evidence="7" id="KW-0862">Zinc</keyword>
<feature type="domain" description="Replication gene A protein-like" evidence="10">
    <location>
        <begin position="140"/>
        <end position="397"/>
    </location>
</feature>
<organism evidence="11 12">
    <name type="scientific">Enterobacteria phage WA14</name>
    <dbReference type="NCBI Taxonomy" id="338140"/>
    <lineage>
        <taxon>Viruses</taxon>
        <taxon>Monodnaviria</taxon>
        <taxon>Sangervirae</taxon>
        <taxon>Phixviricota</taxon>
        <taxon>Malgrandaviricetes</taxon>
        <taxon>Petitvirales</taxon>
        <taxon>Microviridae</taxon>
        <taxon>Bullavirinae</taxon>
        <taxon>Gequatrovirus</taxon>
        <taxon>Gequatrovirus G4</taxon>
    </lineage>
</organism>
<evidence type="ECO:0000256" key="9">
    <source>
        <dbReference type="ARBA" id="ARBA00023125"/>
    </source>
</evidence>
<dbReference type="InterPro" id="IPR008766">
    <property type="entry name" value="Replication_gene_A-like"/>
</dbReference>
<keyword evidence="1" id="KW-0235">DNA replication</keyword>
<evidence type="ECO:0000256" key="4">
    <source>
        <dbReference type="ARBA" id="ARBA00022759"/>
    </source>
</evidence>
<gene>
    <name evidence="11" type="primary">A</name>
</gene>
<accession>Q2LL52</accession>
<keyword evidence="9" id="KW-0238">DNA-binding</keyword>
<evidence type="ECO:0000256" key="3">
    <source>
        <dbReference type="ARBA" id="ARBA00022723"/>
    </source>
</evidence>
<name>Q2LL52_9VIRU</name>
<evidence type="ECO:0000256" key="7">
    <source>
        <dbReference type="ARBA" id="ARBA00022833"/>
    </source>
</evidence>
<evidence type="ECO:0000313" key="11">
    <source>
        <dbReference type="EMBL" id="AAZ49379.1"/>
    </source>
</evidence>
<dbReference type="GO" id="GO:0003677">
    <property type="term" value="F:DNA binding"/>
    <property type="evidence" value="ECO:0007669"/>
    <property type="project" value="UniProtKB-KW"/>
</dbReference>
<evidence type="ECO:0000256" key="8">
    <source>
        <dbReference type="ARBA" id="ARBA00023109"/>
    </source>
</evidence>
<dbReference type="Pfam" id="PF05840">
    <property type="entry name" value="Phage_GPA"/>
    <property type="match status" value="1"/>
</dbReference>
<evidence type="ECO:0000313" key="12">
    <source>
        <dbReference type="Proteomes" id="UP000002556"/>
    </source>
</evidence>
<evidence type="ECO:0000256" key="5">
    <source>
        <dbReference type="ARBA" id="ARBA00022771"/>
    </source>
</evidence>
<evidence type="ECO:0000256" key="6">
    <source>
        <dbReference type="ARBA" id="ARBA00022801"/>
    </source>
</evidence>
<keyword evidence="5" id="KW-0863">Zinc-finger</keyword>
<evidence type="ECO:0000256" key="1">
    <source>
        <dbReference type="ARBA" id="ARBA00022705"/>
    </source>
</evidence>
<keyword evidence="8" id="KW-1194">Viral DNA replication</keyword>
<sequence length="556" mass="63578">MQQHLTASDFYRKPIIDAIKPLVETAGMSVLTQSPNLRIWKQCNTRVKLLEEILNHYTNGIRRDDNGDFFLNPECQLATTIAYRAHKKGYNPRFKQYPESFTLDDIITGKPIPQTAPSELQLTDEIGEDYRLTVLSIIEELDECYNVLGQLDINNTIDHKPIGNAKWDLMYEKPVYKHWYELVSKRPLKSIREDYNYAKAKGTKDECSKILEESTMKSRRGFTVQRLMNAMRTAHTDGWYVVFDTLTLADDRIKDFYANPNALRDYFRDIGRMVLTAEGRSVHDSSSDCYQYFCVPEYGTQHGRLHFHAVHLMRTLPLGSLDPNFGKLVRTNRQINSLQNTWPYGYSMPIAVRYSQDAFSRAGWLWPVDTKGEPLKSTSYMAVGFYVAKYVNKKSDVDIAAKGLGNQKWNATLKTQMALLPKKLFRIRMSRNFGMKLLPMTTLTAECLIQLTQVGYDVTPFNNILKQNAKKELRLRLAKQSVADVLEAQPVTTNLLKFMRNLTRKIGASSLQSFIASMTQKLASTDISDETKNYVTNAGIAVADLRLKSKWTAGGK</sequence>
<proteinExistence type="predicted"/>
<keyword evidence="3" id="KW-0479">Metal-binding</keyword>
<dbReference type="GO" id="GO:0004519">
    <property type="term" value="F:endonuclease activity"/>
    <property type="evidence" value="ECO:0007669"/>
    <property type="project" value="UniProtKB-KW"/>
</dbReference>
<dbReference type="GO" id="GO:0039693">
    <property type="term" value="P:viral DNA genome replication"/>
    <property type="evidence" value="ECO:0007669"/>
    <property type="project" value="UniProtKB-KW"/>
</dbReference>
<reference evidence="11 12" key="1">
    <citation type="journal article" date="2006" name="J. Bacteriol.">
        <title>Horizontal gene transfer and the evolution of microvirid coliphage genomes.</title>
        <authorList>
            <person name="Rokyta D.R."/>
            <person name="Burch C.L."/>
            <person name="Caudle S.B."/>
            <person name="Wichman H.A."/>
        </authorList>
    </citation>
    <scope>NUCLEOTIDE SEQUENCE</scope>
</reference>
<evidence type="ECO:0000256" key="2">
    <source>
        <dbReference type="ARBA" id="ARBA00022722"/>
    </source>
</evidence>
<dbReference type="GO" id="GO:0006260">
    <property type="term" value="P:DNA replication"/>
    <property type="evidence" value="ECO:0007669"/>
    <property type="project" value="UniProtKB-KW"/>
</dbReference>
<dbReference type="Proteomes" id="UP000002556">
    <property type="component" value="Genome"/>
</dbReference>
<dbReference type="EMBL" id="DQ079909">
    <property type="protein sequence ID" value="AAZ49379.1"/>
    <property type="molecule type" value="Genomic_DNA"/>
</dbReference>
<dbReference type="GO" id="GO:0016787">
    <property type="term" value="F:hydrolase activity"/>
    <property type="evidence" value="ECO:0007669"/>
    <property type="project" value="UniProtKB-KW"/>
</dbReference>
<keyword evidence="4" id="KW-0255">Endonuclease</keyword>
<protein>
    <submittedName>
        <fullName evidence="11">GpA</fullName>
    </submittedName>
</protein>
<keyword evidence="2" id="KW-0540">Nuclease</keyword>
<evidence type="ECO:0000259" key="10">
    <source>
        <dbReference type="Pfam" id="PF05840"/>
    </source>
</evidence>
<keyword evidence="6" id="KW-0378">Hydrolase</keyword>